<dbReference type="EMBL" id="CP002687">
    <property type="protein sequence ID" value="ANM67188.1"/>
    <property type="molecule type" value="Genomic_DNA"/>
</dbReference>
<dbReference type="TAIR" id="AT4G32080"/>
<evidence type="ECO:0008006" key="6">
    <source>
        <dbReference type="Google" id="ProtNLM"/>
    </source>
</evidence>
<organism evidence="4 5">
    <name type="scientific">Arabidopsis thaliana</name>
    <name type="common">Mouse-ear cress</name>
    <dbReference type="NCBI Taxonomy" id="3702"/>
    <lineage>
        <taxon>Eukaryota</taxon>
        <taxon>Viridiplantae</taxon>
        <taxon>Streptophyta</taxon>
        <taxon>Embryophyta</taxon>
        <taxon>Tracheophyta</taxon>
        <taxon>Spermatophyta</taxon>
        <taxon>Magnoliopsida</taxon>
        <taxon>eudicotyledons</taxon>
        <taxon>Gunneridae</taxon>
        <taxon>Pentapetalae</taxon>
        <taxon>rosids</taxon>
        <taxon>malvids</taxon>
        <taxon>Brassicales</taxon>
        <taxon>Brassicaceae</taxon>
        <taxon>Camelineae</taxon>
        <taxon>Arabidopsis</taxon>
    </lineage>
</organism>
<reference evidence="5" key="2">
    <citation type="journal article" date="2017" name="Plant J.">
        <title>Araport11: a complete reannotation of the Arabidopsis thaliana reference genome.</title>
        <authorList>
            <person name="Cheng C.Y."/>
            <person name="Krishnakumar V."/>
            <person name="Chan A.P."/>
            <person name="Thibaud-Nissen F."/>
            <person name="Schobel S."/>
            <person name="Town C.D."/>
        </authorList>
    </citation>
    <scope>GENOME REANNOTATION</scope>
    <source>
        <strain evidence="5">cv. Columbia</strain>
    </source>
</reference>
<gene>
    <name evidence="3 4" type="ordered locus">At4g32080</name>
    <name evidence="4" type="ORF">F10N7.110</name>
    <name evidence="4" type="ORF">F10N7_110</name>
</gene>
<keyword evidence="5" id="KW-1185">Reference proteome</keyword>
<evidence type="ECO:0000256" key="1">
    <source>
        <dbReference type="SAM" id="MobiDB-lite"/>
    </source>
</evidence>
<evidence type="ECO:0000313" key="3">
    <source>
        <dbReference type="Araport" id="AT4G32080"/>
    </source>
</evidence>
<dbReference type="Araport" id="AT4G32080"/>
<protein>
    <recommendedName>
        <fullName evidence="6">Transmembrane protein</fullName>
    </recommendedName>
</protein>
<dbReference type="Proteomes" id="UP000006548">
    <property type="component" value="Chromosome 4"/>
</dbReference>
<name>A0A1P8B6G5_ARATH</name>
<proteinExistence type="predicted"/>
<accession>A0A1P8B6G5</accession>
<dbReference type="AlphaFoldDB" id="A0A1P8B6G5"/>
<evidence type="ECO:0000256" key="2">
    <source>
        <dbReference type="SAM" id="SignalP"/>
    </source>
</evidence>
<dbReference type="ExpressionAtlas" id="A0A1P8B6G5">
    <property type="expression patterns" value="baseline and differential"/>
</dbReference>
<feature type="signal peptide" evidence="2">
    <location>
        <begin position="1"/>
        <end position="22"/>
    </location>
</feature>
<feature type="compositionally biased region" description="Basic and acidic residues" evidence="1">
    <location>
        <begin position="33"/>
        <end position="44"/>
    </location>
</feature>
<evidence type="ECO:0000313" key="4">
    <source>
        <dbReference type="EMBL" id="ANM67188.1"/>
    </source>
</evidence>
<sequence>MAFALKYFVVFLLLSMVSQVTHRNVPLHFRRHPDRDGKDRERNLRTTGVESDGNQHVQVSAEARDSVLRRVCSCEACRAMATAPTGKQVSSDQRRGFASWRLCRVQLRRRALHLQTHRFDRRSKLQ</sequence>
<evidence type="ECO:0000313" key="5">
    <source>
        <dbReference type="Proteomes" id="UP000006548"/>
    </source>
</evidence>
<dbReference type="GeneID" id="829339"/>
<feature type="region of interest" description="Disordered" evidence="1">
    <location>
        <begin position="29"/>
        <end position="56"/>
    </location>
</feature>
<reference evidence="4 5" key="1">
    <citation type="journal article" date="1999" name="Nature">
        <title>Sequence and analysis of chromosome 4 of the plant Arabidopsis thaliana.</title>
        <authorList>
            <consortium name="EU"/>
            <consortium name="CSHL and WU Arabidopsis Sequencing Project"/>
            <person name="Mayer K."/>
            <person name="Schuller C."/>
            <person name="Wambutt R."/>
            <person name="Murphy G."/>
            <person name="Volckaert G."/>
            <person name="Pohl T."/>
            <person name="Dusterhoft A."/>
            <person name="Stiekema W."/>
            <person name="Entian K.D."/>
            <person name="Terryn N."/>
            <person name="Harris B."/>
            <person name="Ansorge W."/>
            <person name="Brandt P."/>
            <person name="Grivell L."/>
            <person name="Rieger M."/>
            <person name="Weichselgartner M."/>
            <person name="de Simone V."/>
            <person name="Obermaier B."/>
            <person name="Mache R."/>
            <person name="Muller M."/>
            <person name="Kreis M."/>
            <person name="Delseny M."/>
            <person name="Puigdomenech P."/>
            <person name="Watson M."/>
            <person name="Schmidtheini T."/>
            <person name="Reichert B."/>
            <person name="Portatelle D."/>
            <person name="Perez-Alonso M."/>
            <person name="Boutry M."/>
            <person name="Bancroft I."/>
            <person name="Vos P."/>
            <person name="Hoheisel J."/>
            <person name="Zimmermann W."/>
            <person name="Wedler H."/>
            <person name="Ridley P."/>
            <person name="Langham S.A."/>
            <person name="McCullagh B."/>
            <person name="Bilham L."/>
            <person name="Robben J."/>
            <person name="Van der Schueren J."/>
            <person name="Grymonprez B."/>
            <person name="Chuang Y.J."/>
            <person name="Vandenbussche F."/>
            <person name="Braeken M."/>
            <person name="Weltjens I."/>
            <person name="Voet M."/>
            <person name="Bastiaens I."/>
            <person name="Aert R."/>
            <person name="Defoor E."/>
            <person name="Weitzenegger T."/>
            <person name="Bothe G."/>
            <person name="Ramsperger U."/>
            <person name="Hilbert H."/>
            <person name="Braun M."/>
            <person name="Holzer E."/>
            <person name="Brandt A."/>
            <person name="Peters S."/>
            <person name="van Staveren M."/>
            <person name="Dirske W."/>
            <person name="Mooijman P."/>
            <person name="Klein Lankhorst R."/>
            <person name="Rose M."/>
            <person name="Hauf J."/>
            <person name="Kotter P."/>
            <person name="Berneiser S."/>
            <person name="Hempel S."/>
            <person name="Feldpausch M."/>
            <person name="Lamberth S."/>
            <person name="Van den Daele H."/>
            <person name="De Keyser A."/>
            <person name="Buysshaert C."/>
            <person name="Gielen J."/>
            <person name="Villarroel R."/>
            <person name="De Clercq R."/>
            <person name="Van Montagu M."/>
            <person name="Rogers J."/>
            <person name="Cronin A."/>
            <person name="Quail M."/>
            <person name="Bray-Allen S."/>
            <person name="Clark L."/>
            <person name="Doggett J."/>
            <person name="Hall S."/>
            <person name="Kay M."/>
            <person name="Lennard N."/>
            <person name="McLay K."/>
            <person name="Mayes R."/>
            <person name="Pettett A."/>
            <person name="Rajandream M.A."/>
            <person name="Lyne M."/>
            <person name="Benes V."/>
            <person name="Rechmann S."/>
            <person name="Borkova D."/>
            <person name="Blocker H."/>
            <person name="Scharfe M."/>
            <person name="Grimm M."/>
            <person name="Lohnert T.H."/>
            <person name="Dose S."/>
            <person name="de Haan M."/>
            <person name="Maarse A."/>
            <person name="Schafer M."/>
            <person name="Muller-Auer S."/>
            <person name="Gabel C."/>
            <person name="Fuchs M."/>
            <person name="Fartmann B."/>
            <person name="Granderath K."/>
            <person name="Dauner D."/>
            <person name="Herzl A."/>
            <person name="Neumann S."/>
            <person name="Argiriou A."/>
            <person name="Vitale D."/>
            <person name="Liguori R."/>
            <person name="Piravandi E."/>
            <person name="Massenet O."/>
            <person name="Quigley F."/>
            <person name="Clabauld G."/>
            <person name="Mundlein A."/>
            <person name="Felber R."/>
            <person name="Schnabl S."/>
            <person name="Hiller R."/>
            <person name="Schmidt W."/>
            <person name="Lecharny A."/>
            <person name="Aubourg S."/>
            <person name="Chefdor F."/>
            <person name="Cooke R."/>
            <person name="Berger C."/>
            <person name="Montfort A."/>
            <person name="Casacuberta E."/>
            <person name="Gibbons T."/>
            <person name="Weber N."/>
            <person name="Vandenbol M."/>
            <person name="Bargues M."/>
            <person name="Terol J."/>
            <person name="Torres A."/>
            <person name="Perez-Perez A."/>
            <person name="Purnelle B."/>
            <person name="Bent E."/>
            <person name="Johnson S."/>
            <person name="Tacon D."/>
            <person name="Jesse T."/>
            <person name="Heijnen L."/>
            <person name="Schwarz S."/>
            <person name="Scholler P."/>
            <person name="Heber S."/>
            <person name="Francs P."/>
            <person name="Bielke C."/>
            <person name="Frishman D."/>
            <person name="Haase D."/>
            <person name="Lemcke K."/>
            <person name="Mewes H.W."/>
            <person name="Stocker S."/>
            <person name="Zaccaria P."/>
            <person name="Bevan M."/>
            <person name="Wilson R.K."/>
            <person name="de la Bastide M."/>
            <person name="Habermann K."/>
            <person name="Parnell L."/>
            <person name="Dedhia N."/>
            <person name="Gnoj L."/>
            <person name="Schutz K."/>
            <person name="Huang E."/>
            <person name="Spiegel L."/>
            <person name="Sehkon M."/>
            <person name="Murray J."/>
            <person name="Sheet P."/>
            <person name="Cordes M."/>
            <person name="Abu-Threideh J."/>
            <person name="Stoneking T."/>
            <person name="Kalicki J."/>
            <person name="Graves T."/>
            <person name="Harmon G."/>
            <person name="Edwards J."/>
            <person name="Latreille P."/>
            <person name="Courtney L."/>
            <person name="Cloud J."/>
            <person name="Abbott A."/>
            <person name="Scott K."/>
            <person name="Johnson D."/>
            <person name="Minx P."/>
            <person name="Bentley D."/>
            <person name="Fulton B."/>
            <person name="Miller N."/>
            <person name="Greco T."/>
            <person name="Kemp K."/>
            <person name="Kramer J."/>
            <person name="Fulton L."/>
            <person name="Mardis E."/>
            <person name="Dante M."/>
            <person name="Pepin K."/>
            <person name="Hillier L."/>
            <person name="Nelson J."/>
            <person name="Spieth J."/>
            <person name="Ryan E."/>
            <person name="Andrews S."/>
            <person name="Geisel C."/>
            <person name="Layman D."/>
            <person name="Du H."/>
            <person name="Ali J."/>
            <person name="Berghoff A."/>
            <person name="Jones K."/>
            <person name="Drone K."/>
            <person name="Cotton M."/>
            <person name="Joshu C."/>
            <person name="Antonoiu B."/>
            <person name="Zidanic M."/>
            <person name="Strong C."/>
            <person name="Sun H."/>
            <person name="Lamar B."/>
            <person name="Yordan C."/>
            <person name="Ma P."/>
            <person name="Zhong J."/>
            <person name="Preston R."/>
            <person name="Vil D."/>
            <person name="Shekher M."/>
            <person name="Matero A."/>
            <person name="Shah R."/>
            <person name="Swaby I.K."/>
            <person name="O'Shaughnessy A."/>
            <person name="Rodriguez M."/>
            <person name="Hoffmann J."/>
            <person name="Till S."/>
            <person name="Granat S."/>
            <person name="Shohdy N."/>
            <person name="Hasegawa A."/>
            <person name="Hameed A."/>
            <person name="Lodhi M."/>
            <person name="Johnson A."/>
            <person name="Chen E."/>
            <person name="Marra M."/>
            <person name="Martienssen R."/>
            <person name="McCombie W.R."/>
        </authorList>
    </citation>
    <scope>NUCLEOTIDE SEQUENCE [LARGE SCALE GENOMIC DNA]</scope>
    <source>
        <strain evidence="5">cv. Columbia</strain>
    </source>
</reference>
<keyword evidence="2" id="KW-0732">Signal</keyword>
<feature type="chain" id="PRO_5010235370" description="Transmembrane protein" evidence="2">
    <location>
        <begin position="23"/>
        <end position="126"/>
    </location>
</feature>
<dbReference type="InParanoid" id="A0A1P8B6G5"/>
<feature type="compositionally biased region" description="Polar residues" evidence="1">
    <location>
        <begin position="45"/>
        <end position="56"/>
    </location>
</feature>